<name>I2PX94_9BACT</name>
<evidence type="ECO:0008006" key="4">
    <source>
        <dbReference type="Google" id="ProtNLM"/>
    </source>
</evidence>
<evidence type="ECO:0000259" key="2">
    <source>
        <dbReference type="Pfam" id="PF14451"/>
    </source>
</evidence>
<dbReference type="Pfam" id="PF01927">
    <property type="entry name" value="Mut7-C"/>
    <property type="match status" value="1"/>
</dbReference>
<dbReference type="PANTHER" id="PTHR39081">
    <property type="entry name" value="MUT7-C DOMAIN-CONTAINING PROTEIN"/>
    <property type="match status" value="1"/>
</dbReference>
<organism evidence="3">
    <name type="scientific">Desulfovibrio sp. U5L</name>
    <dbReference type="NCBI Taxonomy" id="596152"/>
    <lineage>
        <taxon>Bacteria</taxon>
        <taxon>Pseudomonadati</taxon>
        <taxon>Thermodesulfobacteriota</taxon>
        <taxon>Desulfovibrionia</taxon>
        <taxon>Desulfovibrionales</taxon>
        <taxon>Desulfovibrionaceae</taxon>
        <taxon>Desulfovibrio</taxon>
    </lineage>
</organism>
<sequence>MADAAELTFRGELTDLLRRPAKDGVIVYPVTRAASVKDVIEALGPPHTEIHGLLADGRPVAFGHRLSSGERITVLPAAFPIDVTVPTLLRPKALPRLAFAVDANAGRLALFLRTLGFDAAYDRNIEDADLAEQAAREGRVVLSRDRDCLKRSAIVHGRVIRANEPREQLQDVLAAYGLAPPYAAFSRCTRCNTPLVPVDKAAVLPLLLPKTRRYFEEFHQCPDCGRVYWPGSHHEHMADWIRGLGGADGA</sequence>
<feature type="domain" description="Ubiquitin Mut7-C" evidence="2">
    <location>
        <begin position="5"/>
        <end position="79"/>
    </location>
</feature>
<dbReference type="OrthoDB" id="9797655at2"/>
<dbReference type="EMBL" id="JH600068">
    <property type="protein sequence ID" value="EIG52150.1"/>
    <property type="molecule type" value="Genomic_DNA"/>
</dbReference>
<dbReference type="HOGENOM" id="CLU_074576_0_0_7"/>
<proteinExistence type="predicted"/>
<dbReference type="PANTHER" id="PTHR39081:SF1">
    <property type="entry name" value="MUT7-C RNASE DOMAIN-CONTAINING PROTEIN"/>
    <property type="match status" value="1"/>
</dbReference>
<accession>I2PX94</accession>
<evidence type="ECO:0000259" key="1">
    <source>
        <dbReference type="Pfam" id="PF01927"/>
    </source>
</evidence>
<dbReference type="AlphaFoldDB" id="I2PX94"/>
<feature type="domain" description="Mut7-C RNAse" evidence="1">
    <location>
        <begin position="99"/>
        <end position="239"/>
    </location>
</feature>
<dbReference type="eggNOG" id="COG1656">
    <property type="taxonomic scope" value="Bacteria"/>
</dbReference>
<protein>
    <recommendedName>
        <fullName evidence="4">Twitching motility protein PilT</fullName>
    </recommendedName>
</protein>
<evidence type="ECO:0000313" key="3">
    <source>
        <dbReference type="EMBL" id="EIG52150.1"/>
    </source>
</evidence>
<dbReference type="InterPro" id="IPR027798">
    <property type="entry name" value="Ub_Mut7C"/>
</dbReference>
<dbReference type="InterPro" id="IPR002782">
    <property type="entry name" value="Mut7-C_RNAse_dom"/>
</dbReference>
<dbReference type="STRING" id="596152.DesU5LDRAFT_0444"/>
<reference evidence="3" key="1">
    <citation type="submission" date="2011-11" db="EMBL/GenBank/DDBJ databases">
        <title>Improved High-Quality Draft sequence of Desulfovibrio sp. U5L.</title>
        <authorList>
            <consortium name="US DOE Joint Genome Institute"/>
            <person name="Lucas S."/>
            <person name="Han J."/>
            <person name="Lapidus A."/>
            <person name="Cheng J.-F."/>
            <person name="Goodwin L."/>
            <person name="Pitluck S."/>
            <person name="Peters L."/>
            <person name="Ovchinnikova G."/>
            <person name="Held B."/>
            <person name="Detter J.C."/>
            <person name="Han C."/>
            <person name="Tapia R."/>
            <person name="Land M."/>
            <person name="Hauser L."/>
            <person name="Kyrpides N."/>
            <person name="Ivanova N."/>
            <person name="Pagani I."/>
            <person name="Gabster J."/>
            <person name="Walker C."/>
            <person name="Stolyar S."/>
            <person name="Stahl D."/>
            <person name="Arkin A."/>
            <person name="Dehal P."/>
            <person name="Hazen T."/>
            <person name="Woyke T."/>
        </authorList>
    </citation>
    <scope>NUCLEOTIDE SEQUENCE [LARGE SCALE GENOMIC DNA]</scope>
    <source>
        <strain evidence="3">U5L</strain>
    </source>
</reference>
<dbReference type="Pfam" id="PF14451">
    <property type="entry name" value="Ub-Mut7C"/>
    <property type="match status" value="1"/>
</dbReference>
<gene>
    <name evidence="3" type="ORF">DesU5LDRAFT_0444</name>
</gene>